<name>A0A8X6NS37_NEPPI</name>
<protein>
    <submittedName>
        <fullName evidence="1">Integrase catalytic domain-containing protein</fullName>
    </submittedName>
</protein>
<accession>A0A8X6NS37</accession>
<dbReference type="PANTHER" id="PTHR47331:SF1">
    <property type="entry name" value="GAG-LIKE PROTEIN"/>
    <property type="match status" value="1"/>
</dbReference>
<keyword evidence="2" id="KW-1185">Reference proteome</keyword>
<proteinExistence type="predicted"/>
<organism evidence="1 2">
    <name type="scientific">Nephila pilipes</name>
    <name type="common">Giant wood spider</name>
    <name type="synonym">Nephila maculata</name>
    <dbReference type="NCBI Taxonomy" id="299642"/>
    <lineage>
        <taxon>Eukaryota</taxon>
        <taxon>Metazoa</taxon>
        <taxon>Ecdysozoa</taxon>
        <taxon>Arthropoda</taxon>
        <taxon>Chelicerata</taxon>
        <taxon>Arachnida</taxon>
        <taxon>Araneae</taxon>
        <taxon>Araneomorphae</taxon>
        <taxon>Entelegynae</taxon>
        <taxon>Araneoidea</taxon>
        <taxon>Nephilidae</taxon>
        <taxon>Nephila</taxon>
    </lineage>
</organism>
<dbReference type="PANTHER" id="PTHR47331">
    <property type="entry name" value="PHD-TYPE DOMAIN-CONTAINING PROTEIN"/>
    <property type="match status" value="1"/>
</dbReference>
<comment type="caution">
    <text evidence="1">The sequence shown here is derived from an EMBL/GenBank/DDBJ whole genome shotgun (WGS) entry which is preliminary data.</text>
</comment>
<dbReference type="EMBL" id="BMAW01013059">
    <property type="protein sequence ID" value="GFT31710.1"/>
    <property type="molecule type" value="Genomic_DNA"/>
</dbReference>
<evidence type="ECO:0000313" key="1">
    <source>
        <dbReference type="EMBL" id="GFT31710.1"/>
    </source>
</evidence>
<dbReference type="OrthoDB" id="6429900at2759"/>
<dbReference type="AlphaFoldDB" id="A0A8X6NS37"/>
<sequence>MQDYIDKEQVEIVSHETHNKERLFYLPHHSVKEIANEETKCRLVFNASAHSPGHLSLNNALEIGPYLLPNIMATLLRFRLSKIATWKFIASRAAWRRGWGGGDA</sequence>
<dbReference type="Proteomes" id="UP000887013">
    <property type="component" value="Unassembled WGS sequence"/>
</dbReference>
<reference evidence="1" key="1">
    <citation type="submission" date="2020-08" db="EMBL/GenBank/DDBJ databases">
        <title>Multicomponent nature underlies the extraordinary mechanical properties of spider dragline silk.</title>
        <authorList>
            <person name="Kono N."/>
            <person name="Nakamura H."/>
            <person name="Mori M."/>
            <person name="Yoshida Y."/>
            <person name="Ohtoshi R."/>
            <person name="Malay A.D."/>
            <person name="Moran D.A.P."/>
            <person name="Tomita M."/>
            <person name="Numata K."/>
            <person name="Arakawa K."/>
        </authorList>
    </citation>
    <scope>NUCLEOTIDE SEQUENCE</scope>
</reference>
<evidence type="ECO:0000313" key="2">
    <source>
        <dbReference type="Proteomes" id="UP000887013"/>
    </source>
</evidence>
<gene>
    <name evidence="1" type="primary">AVEN_139256_1</name>
    <name evidence="1" type="ORF">NPIL_357861</name>
</gene>